<dbReference type="SMART" id="SM00717">
    <property type="entry name" value="SANT"/>
    <property type="match status" value="1"/>
</dbReference>
<feature type="region of interest" description="Disordered" evidence="5">
    <location>
        <begin position="15"/>
        <end position="36"/>
    </location>
</feature>
<dbReference type="GO" id="GO:0006355">
    <property type="term" value="P:regulation of DNA-templated transcription"/>
    <property type="evidence" value="ECO:0007669"/>
    <property type="project" value="UniProtKB-ARBA"/>
</dbReference>
<dbReference type="EMBL" id="JALJOU010000007">
    <property type="protein sequence ID" value="KAK9842483.1"/>
    <property type="molecule type" value="Genomic_DNA"/>
</dbReference>
<feature type="compositionally biased region" description="Low complexity" evidence="5">
    <location>
        <begin position="127"/>
        <end position="146"/>
    </location>
</feature>
<dbReference type="InterPro" id="IPR006447">
    <property type="entry name" value="Myb_dom_plants"/>
</dbReference>
<evidence type="ECO:0008006" key="10">
    <source>
        <dbReference type="Google" id="ProtNLM"/>
    </source>
</evidence>
<evidence type="ECO:0000256" key="4">
    <source>
        <dbReference type="ARBA" id="ARBA00023242"/>
    </source>
</evidence>
<dbReference type="PANTHER" id="PTHR44191">
    <property type="entry name" value="TRANSCRIPTION FACTOR KUA1"/>
    <property type="match status" value="1"/>
</dbReference>
<feature type="domain" description="HTH myb-type" evidence="7">
    <location>
        <begin position="29"/>
        <end position="86"/>
    </location>
</feature>
<gene>
    <name evidence="8" type="ORF">WJX81_002138</name>
</gene>
<keyword evidence="3" id="KW-0804">Transcription</keyword>
<dbReference type="Pfam" id="PF00249">
    <property type="entry name" value="Myb_DNA-binding"/>
    <property type="match status" value="1"/>
</dbReference>
<proteinExistence type="predicted"/>
<accession>A0AAW1S883</accession>
<dbReference type="InterPro" id="IPR009057">
    <property type="entry name" value="Homeodomain-like_sf"/>
</dbReference>
<dbReference type="InterPro" id="IPR017930">
    <property type="entry name" value="Myb_dom"/>
</dbReference>
<dbReference type="PROSITE" id="PS50090">
    <property type="entry name" value="MYB_LIKE"/>
    <property type="match status" value="1"/>
</dbReference>
<dbReference type="Gene3D" id="1.10.10.60">
    <property type="entry name" value="Homeodomain-like"/>
    <property type="match status" value="1"/>
</dbReference>
<dbReference type="AlphaFoldDB" id="A0AAW1S883"/>
<evidence type="ECO:0000256" key="1">
    <source>
        <dbReference type="ARBA" id="ARBA00023015"/>
    </source>
</evidence>
<dbReference type="InterPro" id="IPR001005">
    <property type="entry name" value="SANT/Myb"/>
</dbReference>
<sequence>MKPFAKPPLIRLDDVKQESDAAVAPREPGPGRKGRPWTAEEHLLFLQGLRVLGKGNWKGISRLFLANTRTPTQVASHAQKFDLRQRGESCSRRKSRFAALECQAAALFAPTSAVPPLFRAAVSSSDVAGSSSDDARASEGASASPTRPRPRRPRPCRVQSSGTQEDAAARLLQGIGLAAGQGQGLAPKGGWLVKAIPG</sequence>
<dbReference type="CDD" id="cd00167">
    <property type="entry name" value="SANT"/>
    <property type="match status" value="1"/>
</dbReference>
<feature type="domain" description="Myb-like" evidence="6">
    <location>
        <begin position="29"/>
        <end position="82"/>
    </location>
</feature>
<evidence type="ECO:0000313" key="8">
    <source>
        <dbReference type="EMBL" id="KAK9842483.1"/>
    </source>
</evidence>
<dbReference type="PANTHER" id="PTHR44191:SF62">
    <property type="entry name" value="OS04G0341900 PROTEIN"/>
    <property type="match status" value="1"/>
</dbReference>
<keyword evidence="2" id="KW-0238">DNA-binding</keyword>
<dbReference type="PROSITE" id="PS51294">
    <property type="entry name" value="HTH_MYB"/>
    <property type="match status" value="1"/>
</dbReference>
<evidence type="ECO:0000256" key="3">
    <source>
        <dbReference type="ARBA" id="ARBA00023163"/>
    </source>
</evidence>
<reference evidence="8 9" key="1">
    <citation type="journal article" date="2024" name="Nat. Commun.">
        <title>Phylogenomics reveals the evolutionary origins of lichenization in chlorophyte algae.</title>
        <authorList>
            <person name="Puginier C."/>
            <person name="Libourel C."/>
            <person name="Otte J."/>
            <person name="Skaloud P."/>
            <person name="Haon M."/>
            <person name="Grisel S."/>
            <person name="Petersen M."/>
            <person name="Berrin J.G."/>
            <person name="Delaux P.M."/>
            <person name="Dal Grande F."/>
            <person name="Keller J."/>
        </authorList>
    </citation>
    <scope>NUCLEOTIDE SEQUENCE [LARGE SCALE GENOMIC DNA]</scope>
    <source>
        <strain evidence="8 9">SAG 245.80</strain>
    </source>
</reference>
<evidence type="ECO:0000256" key="5">
    <source>
        <dbReference type="SAM" id="MobiDB-lite"/>
    </source>
</evidence>
<keyword evidence="9" id="KW-1185">Reference proteome</keyword>
<evidence type="ECO:0000313" key="9">
    <source>
        <dbReference type="Proteomes" id="UP001445335"/>
    </source>
</evidence>
<evidence type="ECO:0000259" key="6">
    <source>
        <dbReference type="PROSITE" id="PS50090"/>
    </source>
</evidence>
<keyword evidence="1" id="KW-0805">Transcription regulation</keyword>
<keyword evidence="4" id="KW-0539">Nucleus</keyword>
<dbReference type="InterPro" id="IPR052245">
    <property type="entry name" value="Plant_Stress_Dev_TF"/>
</dbReference>
<name>A0AAW1S883_9CHLO</name>
<feature type="region of interest" description="Disordered" evidence="5">
    <location>
        <begin position="127"/>
        <end position="165"/>
    </location>
</feature>
<dbReference type="NCBIfam" id="TIGR01557">
    <property type="entry name" value="myb_SHAQKYF"/>
    <property type="match status" value="1"/>
</dbReference>
<dbReference type="Proteomes" id="UP001445335">
    <property type="component" value="Unassembled WGS sequence"/>
</dbReference>
<dbReference type="SUPFAM" id="SSF46689">
    <property type="entry name" value="Homeodomain-like"/>
    <property type="match status" value="1"/>
</dbReference>
<organism evidence="8 9">
    <name type="scientific">Elliptochloris bilobata</name>
    <dbReference type="NCBI Taxonomy" id="381761"/>
    <lineage>
        <taxon>Eukaryota</taxon>
        <taxon>Viridiplantae</taxon>
        <taxon>Chlorophyta</taxon>
        <taxon>core chlorophytes</taxon>
        <taxon>Trebouxiophyceae</taxon>
        <taxon>Trebouxiophyceae incertae sedis</taxon>
        <taxon>Elliptochloris clade</taxon>
        <taxon>Elliptochloris</taxon>
    </lineage>
</organism>
<comment type="caution">
    <text evidence="8">The sequence shown here is derived from an EMBL/GenBank/DDBJ whole genome shotgun (WGS) entry which is preliminary data.</text>
</comment>
<evidence type="ECO:0000259" key="7">
    <source>
        <dbReference type="PROSITE" id="PS51294"/>
    </source>
</evidence>
<evidence type="ECO:0000256" key="2">
    <source>
        <dbReference type="ARBA" id="ARBA00023125"/>
    </source>
</evidence>
<protein>
    <recommendedName>
        <fullName evidence="10">MYB transcription factor</fullName>
    </recommendedName>
</protein>
<dbReference type="GO" id="GO:0003677">
    <property type="term" value="F:DNA binding"/>
    <property type="evidence" value="ECO:0007669"/>
    <property type="project" value="UniProtKB-KW"/>
</dbReference>